<proteinExistence type="predicted"/>
<protein>
    <submittedName>
        <fullName evidence="1">Slr0458 protein</fullName>
    </submittedName>
</protein>
<dbReference type="GO" id="GO:0005975">
    <property type="term" value="P:carbohydrate metabolic process"/>
    <property type="evidence" value="ECO:0000318"/>
    <property type="project" value="GO_Central"/>
</dbReference>
<dbReference type="eggNOG" id="COG0546">
    <property type="taxonomic scope" value="Bacteria"/>
</dbReference>
<dbReference type="EnsemblBacteria" id="BAA18815">
    <property type="protein sequence ID" value="BAA18815"/>
    <property type="gene ID" value="BAA18815"/>
</dbReference>
<name>P74697_SYNY3</name>
<dbReference type="AlphaFoldDB" id="P74697"/>
<dbReference type="InterPro" id="IPR041492">
    <property type="entry name" value="HAD_2"/>
</dbReference>
<sequence length="211" mass="23274">MANEKIIVFDLDGVLIDSEEANYQAFAYGIEQLGLPRPDRQTVVSLVGLKASLMLEKLGCPRQEVERIFKDFVQPFYIENLPQLAAPMPNAVTVLTTLKQRDYRILACTSGDRRTQTAALQGVGLWSAIETMLAADDSPFAKPDPRYLQQLLAPYDYQTLLHVEDAEVGIRMGQACGAVSIFAEYGYGSLPADLPVDHRLSQLADILAIAL</sequence>
<dbReference type="InterPro" id="IPR050155">
    <property type="entry name" value="HAD-like_hydrolase_sf"/>
</dbReference>
<dbReference type="SFLD" id="SFLDG01129">
    <property type="entry name" value="C1.5:_HAD__Beta-PGM__Phosphata"/>
    <property type="match status" value="1"/>
</dbReference>
<dbReference type="NCBIfam" id="TIGR01509">
    <property type="entry name" value="HAD-SF-IA-v3"/>
    <property type="match status" value="1"/>
</dbReference>
<dbReference type="KEGG" id="syn:slr0458"/>
<accession>P74697</accession>
<dbReference type="PhylomeDB" id="P74697"/>
<dbReference type="InterPro" id="IPR023198">
    <property type="entry name" value="PGP-like_dom2"/>
</dbReference>
<dbReference type="Proteomes" id="UP000001425">
    <property type="component" value="Chromosome"/>
</dbReference>
<dbReference type="GO" id="GO:0050308">
    <property type="term" value="F:sugar-phosphatase activity"/>
    <property type="evidence" value="ECO:0000318"/>
    <property type="project" value="GO_Central"/>
</dbReference>
<dbReference type="SUPFAM" id="SSF56784">
    <property type="entry name" value="HAD-like"/>
    <property type="match status" value="1"/>
</dbReference>
<dbReference type="PaxDb" id="1148-1653905"/>
<dbReference type="InParanoid" id="P74697"/>
<keyword evidence="2" id="KW-1185">Reference proteome</keyword>
<dbReference type="BioCyc" id="MetaCyc:MONOMER-22022"/>
<dbReference type="InterPro" id="IPR036412">
    <property type="entry name" value="HAD-like_sf"/>
</dbReference>
<reference evidence="1 2" key="1">
    <citation type="journal article" date="1995" name="DNA Res.">
        <title>Sequence analysis of the genome of the unicellular cyanobacterium Synechocystis sp. strain PCC6803. I. Sequence features in the 1 Mb region from map positions 64% to 92% of the genome.</title>
        <authorList>
            <person name="Kaneko T."/>
            <person name="Tanaka A."/>
            <person name="Sato S."/>
            <person name="Kotani H."/>
            <person name="Sazuka T."/>
            <person name="Miyajima N."/>
            <person name="Sugiura M."/>
            <person name="Tabata S."/>
        </authorList>
    </citation>
    <scope>NUCLEOTIDE SEQUENCE [LARGE SCALE GENOMIC DNA]</scope>
    <source>
        <strain evidence="2">ATCC 27184 / PCC 6803 / Kazusa</strain>
    </source>
</reference>
<organism evidence="1 2">
    <name type="scientific">Synechocystis sp. (strain ATCC 27184 / PCC 6803 / Kazusa)</name>
    <dbReference type="NCBI Taxonomy" id="1111708"/>
    <lineage>
        <taxon>Bacteria</taxon>
        <taxon>Bacillati</taxon>
        <taxon>Cyanobacteriota</taxon>
        <taxon>Cyanophyceae</taxon>
        <taxon>Synechococcales</taxon>
        <taxon>Merismopediaceae</taxon>
        <taxon>Synechocystis</taxon>
    </lineage>
</organism>
<dbReference type="Gene3D" id="3.40.50.1000">
    <property type="entry name" value="HAD superfamily/HAD-like"/>
    <property type="match status" value="1"/>
</dbReference>
<evidence type="ECO:0000313" key="2">
    <source>
        <dbReference type="Proteomes" id="UP000001425"/>
    </source>
</evidence>
<dbReference type="PANTHER" id="PTHR43434:SF1">
    <property type="entry name" value="PHOSPHOGLYCOLATE PHOSPHATASE"/>
    <property type="match status" value="1"/>
</dbReference>
<dbReference type="Pfam" id="PF13419">
    <property type="entry name" value="HAD_2"/>
    <property type="match status" value="1"/>
</dbReference>
<gene>
    <name evidence="1" type="ordered locus">slr0458</name>
</gene>
<dbReference type="STRING" id="1148.gene:10500587"/>
<dbReference type="PANTHER" id="PTHR43434">
    <property type="entry name" value="PHOSPHOGLYCOLATE PHOSPHATASE"/>
    <property type="match status" value="1"/>
</dbReference>
<dbReference type="InterPro" id="IPR023214">
    <property type="entry name" value="HAD_sf"/>
</dbReference>
<dbReference type="InterPro" id="IPR006439">
    <property type="entry name" value="HAD-SF_hydro_IA"/>
</dbReference>
<dbReference type="EMBL" id="BA000022">
    <property type="protein sequence ID" value="BAA18815.1"/>
    <property type="molecule type" value="Genomic_DNA"/>
</dbReference>
<dbReference type="Gene3D" id="1.10.150.240">
    <property type="entry name" value="Putative phosphatase, domain 2"/>
    <property type="match status" value="1"/>
</dbReference>
<dbReference type="BRENDA" id="3.1.3.18">
    <property type="organism ID" value="6192"/>
</dbReference>
<dbReference type="SFLD" id="SFLDS00003">
    <property type="entry name" value="Haloacid_Dehalogenase"/>
    <property type="match status" value="1"/>
</dbReference>
<reference evidence="1 2" key="2">
    <citation type="journal article" date="1996" name="DNA Res.">
        <title>Sequence analysis of the genome of the unicellular cyanobacterium Synechocystis sp. strain PCC6803. II. Sequence determination of the entire genome and assignment of potential protein-coding regions.</title>
        <authorList>
            <person name="Kaneko T."/>
            <person name="Sato S."/>
            <person name="Kotani H."/>
            <person name="Tanaka A."/>
            <person name="Asamizu E."/>
            <person name="Nakamura Y."/>
            <person name="Miyajima N."/>
            <person name="Hirosawa M."/>
            <person name="Sugiura M."/>
            <person name="Sasamoto S."/>
            <person name="Kimura T."/>
            <person name="Hosouchi T."/>
            <person name="Matsuno A."/>
            <person name="Muraki A."/>
            <person name="Nakazaki N."/>
            <person name="Naruo K."/>
            <person name="Okumura S."/>
            <person name="Shimpo S."/>
            <person name="Takeuchi C."/>
            <person name="Wada T."/>
            <person name="Watanabe A."/>
            <person name="Yamada M."/>
            <person name="Yasuda M."/>
            <person name="Tabata S."/>
        </authorList>
    </citation>
    <scope>NUCLEOTIDE SEQUENCE [LARGE SCALE GENOMIC DNA]</scope>
    <source>
        <strain evidence="2">ATCC 27184 / PCC 6803 / Kazusa</strain>
    </source>
</reference>
<evidence type="ECO:0000313" key="1">
    <source>
        <dbReference type="EMBL" id="BAA18815.1"/>
    </source>
</evidence>
<dbReference type="PIR" id="S76903">
    <property type="entry name" value="S76903"/>
</dbReference>